<evidence type="ECO:0000313" key="1">
    <source>
        <dbReference type="EMBL" id="SEB04714.1"/>
    </source>
</evidence>
<name>A0A1H4G581_9GAMM</name>
<dbReference type="AlphaFoldDB" id="A0A1H4G581"/>
<sequence>MRRRFKWFKVTALWRYSALLSMGSKKTVTLLKNIHGVIRVKFNNPLIFSTVAVSLFVSGAAIAGPKFNVTFKHLGSSSSGDAVFSPTTSAEIFSKAYASPAPKETVKPGMADTYTISSPVNDVSSMHLRYKIGNKECRFDIAYTVNIVLGNKIPKWTKNVTQGNAARCNMTVKAVNNSTYDSTVELTMR</sequence>
<dbReference type="STRING" id="71657.SAMN02982996_03398"/>
<reference evidence="1 2" key="1">
    <citation type="submission" date="2016-10" db="EMBL/GenBank/DDBJ databases">
        <authorList>
            <person name="de Groot N.N."/>
        </authorList>
    </citation>
    <scope>NUCLEOTIDE SEQUENCE [LARGE SCALE GENOMIC DNA]</scope>
    <source>
        <strain evidence="1 2">ATCC 29281</strain>
    </source>
</reference>
<accession>A0A1H4G581</accession>
<gene>
    <name evidence="1" type="ORF">SAMN02982996_03398</name>
</gene>
<dbReference type="EMBL" id="FNQS01000024">
    <property type="protein sequence ID" value="SEB04714.1"/>
    <property type="molecule type" value="Genomic_DNA"/>
</dbReference>
<keyword evidence="2" id="KW-1185">Reference proteome</keyword>
<protein>
    <submittedName>
        <fullName evidence="1">Uncharacterized protein</fullName>
    </submittedName>
</protein>
<dbReference type="Proteomes" id="UP000187280">
    <property type="component" value="Unassembled WGS sequence"/>
</dbReference>
<organism evidence="1 2">
    <name type="scientific">Lonsdalea quercina</name>
    <dbReference type="NCBI Taxonomy" id="71657"/>
    <lineage>
        <taxon>Bacteria</taxon>
        <taxon>Pseudomonadati</taxon>
        <taxon>Pseudomonadota</taxon>
        <taxon>Gammaproteobacteria</taxon>
        <taxon>Enterobacterales</taxon>
        <taxon>Pectobacteriaceae</taxon>
        <taxon>Lonsdalea</taxon>
    </lineage>
</organism>
<proteinExistence type="predicted"/>
<evidence type="ECO:0000313" key="2">
    <source>
        <dbReference type="Proteomes" id="UP000187280"/>
    </source>
</evidence>